<dbReference type="OrthoDB" id="8455288at2"/>
<dbReference type="RefSeq" id="WP_013820910.1">
    <property type="nucleotide sequence ID" value="NC_015572.1"/>
</dbReference>
<proteinExistence type="predicted"/>
<dbReference type="STRING" id="857087.Metme_4349"/>
<protein>
    <submittedName>
        <fullName evidence="1">Prophage CP4-57 regulatory</fullName>
    </submittedName>
</protein>
<dbReference type="AlphaFoldDB" id="G0A3S5"/>
<dbReference type="InterPro" id="IPR010260">
    <property type="entry name" value="AlpA"/>
</dbReference>
<dbReference type="HOGENOM" id="CLU_140176_5_3_6"/>
<reference evidence="2" key="3">
    <citation type="submission" date="2011-05" db="EMBL/GenBank/DDBJ databases">
        <title>Complete sequence of Methylomonas methanica MC09.</title>
        <authorList>
            <consortium name="US DOE Joint Genome Institute"/>
            <person name="Lucas S."/>
            <person name="Han J."/>
            <person name="Lapidus A."/>
            <person name="Cheng J.-F."/>
            <person name="Goodwin L."/>
            <person name="Pitluck S."/>
            <person name="Peters L."/>
            <person name="Mikhailova N."/>
            <person name="Teshima H."/>
            <person name="Han C."/>
            <person name="Tapia R."/>
            <person name="Land M."/>
            <person name="Hauser L."/>
            <person name="Kyrpides N."/>
            <person name="Ivanova N."/>
            <person name="Pagani I."/>
            <person name="Stein L."/>
            <person name="Woyke T."/>
        </authorList>
    </citation>
    <scope>NUCLEOTIDE SEQUENCE [LARGE SCALE GENOMIC DNA]</scope>
    <source>
        <strain evidence="2">MC09</strain>
    </source>
</reference>
<dbReference type="Pfam" id="PF05930">
    <property type="entry name" value="Phage_AlpA"/>
    <property type="match status" value="1"/>
</dbReference>
<sequence length="91" mass="9816">MNRLIRMPELEKQTGLKKSKIYADISSGLLPKPVKVGAAALWPLSEVEQINKARIAGKSNDQIKVLVEKIHVEREVAVVAGNADAIDGGAE</sequence>
<dbReference type="eggNOG" id="COG3311">
    <property type="taxonomic scope" value="Bacteria"/>
</dbReference>
<evidence type="ECO:0000313" key="2">
    <source>
        <dbReference type="Proteomes" id="UP000008888"/>
    </source>
</evidence>
<keyword evidence="2" id="KW-1185">Reference proteome</keyword>
<dbReference type="EMBL" id="CP002738">
    <property type="protein sequence ID" value="AEG02697.1"/>
    <property type="molecule type" value="Genomic_DNA"/>
</dbReference>
<reference key="2">
    <citation type="submission" date="2011-05" db="EMBL/GenBank/DDBJ databases">
        <title>Complete genome sequence of the aerobic marine methanotroph Methylomonas methanica MC09.</title>
        <authorList>
            <person name="Boden R."/>
            <person name="Cunliffe M."/>
            <person name="Scanlan J."/>
            <person name="Moussard H."/>
            <person name="Kits K.D."/>
            <person name="Klotz M."/>
            <person name="Jetten M."/>
            <person name="Vuilleumier S."/>
            <person name="Han J."/>
            <person name="Peters L."/>
            <person name="Mikhailova N."/>
            <person name="Teshima H."/>
            <person name="Tapia R."/>
            <person name="Kyrpides N."/>
            <person name="Ivanova N."/>
            <person name="Pagani I."/>
            <person name="Cheng J.-F."/>
            <person name="Goodwin L."/>
            <person name="Han C."/>
            <person name="Hauser L."/>
            <person name="Land M."/>
            <person name="Lapidus A."/>
            <person name="Lucas S."/>
            <person name="Pitluck S."/>
            <person name="Woyke T."/>
            <person name="Stein L.Y."/>
            <person name="Murrell C."/>
        </authorList>
    </citation>
    <scope>NUCLEOTIDE SEQUENCE</scope>
    <source>
        <strain>MC09</strain>
    </source>
</reference>
<dbReference type="KEGG" id="mmt:Metme_4349"/>
<dbReference type="Proteomes" id="UP000008888">
    <property type="component" value="Chromosome"/>
</dbReference>
<reference evidence="1 2" key="1">
    <citation type="journal article" date="2011" name="J. Bacteriol.">
        <title>Complete Genome Sequence of the Aerobic Marine Methanotroph Methylomonas methanica MC09.</title>
        <authorList>
            <person name="Boden R."/>
            <person name="Cunliffe M."/>
            <person name="Scanlan J."/>
            <person name="Moussard H."/>
            <person name="Kits K.D."/>
            <person name="Klotz M.G."/>
            <person name="Jetten M.S."/>
            <person name="Vuilleumier S."/>
            <person name="Han J."/>
            <person name="Peters L."/>
            <person name="Mikhailova N."/>
            <person name="Teshima H."/>
            <person name="Tapia R."/>
            <person name="Kyrpides N."/>
            <person name="Ivanova N."/>
            <person name="Pagani I."/>
            <person name="Cheng J.F."/>
            <person name="Goodwin L."/>
            <person name="Han C."/>
            <person name="Hauser L."/>
            <person name="Land M.L."/>
            <person name="Lapidus A."/>
            <person name="Lucas S."/>
            <person name="Pitluck S."/>
            <person name="Woyke T."/>
            <person name="Stein L."/>
            <person name="Murrell J.C."/>
        </authorList>
    </citation>
    <scope>NUCLEOTIDE SEQUENCE [LARGE SCALE GENOMIC DNA]</scope>
    <source>
        <strain evidence="1 2">MC09</strain>
    </source>
</reference>
<dbReference type="Gene3D" id="1.10.238.160">
    <property type="match status" value="1"/>
</dbReference>
<organism evidence="1 2">
    <name type="scientific">Methylomonas methanica (strain DSM 25384 / MC09)</name>
    <dbReference type="NCBI Taxonomy" id="857087"/>
    <lineage>
        <taxon>Bacteria</taxon>
        <taxon>Pseudomonadati</taxon>
        <taxon>Pseudomonadota</taxon>
        <taxon>Gammaproteobacteria</taxon>
        <taxon>Methylococcales</taxon>
        <taxon>Methylococcaceae</taxon>
        <taxon>Methylomonas</taxon>
    </lineage>
</organism>
<gene>
    <name evidence="1" type="ordered locus">Metme_4349</name>
</gene>
<accession>G0A3S5</accession>
<name>G0A3S5_METMM</name>
<evidence type="ECO:0000313" key="1">
    <source>
        <dbReference type="EMBL" id="AEG02697.1"/>
    </source>
</evidence>